<gene>
    <name evidence="3" type="ORF">CAUJ_LOCUS6787</name>
</gene>
<dbReference type="SMART" id="SM00494">
    <property type="entry name" value="ChtBD2"/>
    <property type="match status" value="1"/>
</dbReference>
<accession>A0A8S1H8K7</accession>
<dbReference type="InterPro" id="IPR002557">
    <property type="entry name" value="Chitin-bd_dom"/>
</dbReference>
<feature type="signal peptide" evidence="1">
    <location>
        <begin position="1"/>
        <end position="19"/>
    </location>
</feature>
<dbReference type="SUPFAM" id="SSF57625">
    <property type="entry name" value="Invertebrate chitin-binding proteins"/>
    <property type="match status" value="1"/>
</dbReference>
<keyword evidence="1" id="KW-0732">Signal</keyword>
<reference evidence="3" key="1">
    <citation type="submission" date="2020-10" db="EMBL/GenBank/DDBJ databases">
        <authorList>
            <person name="Kikuchi T."/>
        </authorList>
    </citation>
    <scope>NUCLEOTIDE SEQUENCE</scope>
    <source>
        <strain evidence="3">NKZ352</strain>
    </source>
</reference>
<evidence type="ECO:0000256" key="1">
    <source>
        <dbReference type="SAM" id="SignalP"/>
    </source>
</evidence>
<organism evidence="3 4">
    <name type="scientific">Caenorhabditis auriculariae</name>
    <dbReference type="NCBI Taxonomy" id="2777116"/>
    <lineage>
        <taxon>Eukaryota</taxon>
        <taxon>Metazoa</taxon>
        <taxon>Ecdysozoa</taxon>
        <taxon>Nematoda</taxon>
        <taxon>Chromadorea</taxon>
        <taxon>Rhabditida</taxon>
        <taxon>Rhabditina</taxon>
        <taxon>Rhabditomorpha</taxon>
        <taxon>Rhabditoidea</taxon>
        <taxon>Rhabditidae</taxon>
        <taxon>Peloderinae</taxon>
        <taxon>Caenorhabditis</taxon>
    </lineage>
</organism>
<dbReference type="Proteomes" id="UP000835052">
    <property type="component" value="Unassembled WGS sequence"/>
</dbReference>
<dbReference type="AlphaFoldDB" id="A0A8S1H8K7"/>
<dbReference type="EMBL" id="CAJGYM010000018">
    <property type="protein sequence ID" value="CAD6190868.1"/>
    <property type="molecule type" value="Genomic_DNA"/>
</dbReference>
<sequence>MHSNAVLTVVIWTILTSDSLQYYPNQCGATSCQNGQVAAVPSLPQIYLRCDGYRFVVCQCPSQQTFIDGLCSAGRCVEKDGAANYKPVPGDPYSFYQCAQGRWVEIHCKDGTVWNQSIVSCDFPGNVTPAPF</sequence>
<feature type="domain" description="Chitin-binding type-2" evidence="2">
    <location>
        <begin position="73"/>
        <end position="131"/>
    </location>
</feature>
<comment type="caution">
    <text evidence="3">The sequence shown here is derived from an EMBL/GenBank/DDBJ whole genome shotgun (WGS) entry which is preliminary data.</text>
</comment>
<dbReference type="Pfam" id="PF01607">
    <property type="entry name" value="CBM_14"/>
    <property type="match status" value="1"/>
</dbReference>
<evidence type="ECO:0000313" key="4">
    <source>
        <dbReference type="Proteomes" id="UP000835052"/>
    </source>
</evidence>
<keyword evidence="4" id="KW-1185">Reference proteome</keyword>
<dbReference type="Gene3D" id="2.170.140.10">
    <property type="entry name" value="Chitin binding domain"/>
    <property type="match status" value="1"/>
</dbReference>
<evidence type="ECO:0000259" key="2">
    <source>
        <dbReference type="PROSITE" id="PS50940"/>
    </source>
</evidence>
<proteinExistence type="predicted"/>
<protein>
    <recommendedName>
        <fullName evidence="2">Chitin-binding type-2 domain-containing protein</fullName>
    </recommendedName>
</protein>
<dbReference type="GO" id="GO:0008061">
    <property type="term" value="F:chitin binding"/>
    <property type="evidence" value="ECO:0007669"/>
    <property type="project" value="InterPro"/>
</dbReference>
<name>A0A8S1H8K7_9PELO</name>
<dbReference type="OrthoDB" id="5846329at2759"/>
<feature type="chain" id="PRO_5035736437" description="Chitin-binding type-2 domain-containing protein" evidence="1">
    <location>
        <begin position="20"/>
        <end position="132"/>
    </location>
</feature>
<evidence type="ECO:0000313" key="3">
    <source>
        <dbReference type="EMBL" id="CAD6190868.1"/>
    </source>
</evidence>
<dbReference type="GO" id="GO:0005576">
    <property type="term" value="C:extracellular region"/>
    <property type="evidence" value="ECO:0007669"/>
    <property type="project" value="InterPro"/>
</dbReference>
<dbReference type="PROSITE" id="PS50940">
    <property type="entry name" value="CHIT_BIND_II"/>
    <property type="match status" value="1"/>
</dbReference>
<dbReference type="InterPro" id="IPR036508">
    <property type="entry name" value="Chitin-bd_dom_sf"/>
</dbReference>